<dbReference type="PANTHER" id="PTHR48090:SF7">
    <property type="entry name" value="RFBJ PROTEIN"/>
    <property type="match status" value="1"/>
</dbReference>
<dbReference type="Gene3D" id="3.90.550.10">
    <property type="entry name" value="Spore Coat Polysaccharide Biosynthesis Protein SpsA, Chain A"/>
    <property type="match status" value="1"/>
</dbReference>
<sequence length="237" mass="26483">MSIKNKNNRFAFVIPVYNHAGTVAQVVKDAQDLGFPVFVVDDGSTDNTYDAIKDIADIQILRHPQNQGKGAAILTGFAAASAVADWAITIDADGQHYPQDTNKLINAIPKKTRPIVVGARAGMEGRHVPWTSSFGRKFSNFWVRTSGGPKTSDSQSGFRIYPLPETLNLKTKARRFQFEVEILVQAKRKGIPVVEAPVRVHYNPEGGRISHFRPFVDFCRNSSTFTRLIFRRIFPPR</sequence>
<evidence type="ECO:0000259" key="1">
    <source>
        <dbReference type="Pfam" id="PF00535"/>
    </source>
</evidence>
<dbReference type="InterPro" id="IPR029044">
    <property type="entry name" value="Nucleotide-diphossugar_trans"/>
</dbReference>
<dbReference type="AlphaFoldDB" id="A0A0W8FRF0"/>
<dbReference type="SUPFAM" id="SSF53448">
    <property type="entry name" value="Nucleotide-diphospho-sugar transferases"/>
    <property type="match status" value="1"/>
</dbReference>
<dbReference type="CDD" id="cd04179">
    <property type="entry name" value="DPM_DPG-synthase_like"/>
    <property type="match status" value="1"/>
</dbReference>
<evidence type="ECO:0000313" key="2">
    <source>
        <dbReference type="EMBL" id="KUG23246.1"/>
    </source>
</evidence>
<keyword evidence="2" id="KW-0808">Transferase</keyword>
<comment type="caution">
    <text evidence="2">The sequence shown here is derived from an EMBL/GenBank/DDBJ whole genome shotgun (WGS) entry which is preliminary data.</text>
</comment>
<dbReference type="PANTHER" id="PTHR48090">
    <property type="entry name" value="UNDECAPRENYL-PHOSPHATE 4-DEOXY-4-FORMAMIDO-L-ARABINOSE TRANSFERASE-RELATED"/>
    <property type="match status" value="1"/>
</dbReference>
<dbReference type="EMBL" id="LNQE01000914">
    <property type="protein sequence ID" value="KUG23246.1"/>
    <property type="molecule type" value="Genomic_DNA"/>
</dbReference>
<name>A0A0W8FRF0_9ZZZZ</name>
<dbReference type="InterPro" id="IPR001173">
    <property type="entry name" value="Glyco_trans_2-like"/>
</dbReference>
<reference evidence="2" key="1">
    <citation type="journal article" date="2015" name="Proc. Natl. Acad. Sci. U.S.A.">
        <title>Networks of energetic and metabolic interactions define dynamics in microbial communities.</title>
        <authorList>
            <person name="Embree M."/>
            <person name="Liu J.K."/>
            <person name="Al-Bassam M.M."/>
            <person name="Zengler K."/>
        </authorList>
    </citation>
    <scope>NUCLEOTIDE SEQUENCE</scope>
</reference>
<protein>
    <submittedName>
        <fullName evidence="2">Glycosyl transferase, group 2 family protein</fullName>
    </submittedName>
</protein>
<dbReference type="GO" id="GO:0016740">
    <property type="term" value="F:transferase activity"/>
    <property type="evidence" value="ECO:0007669"/>
    <property type="project" value="UniProtKB-KW"/>
</dbReference>
<dbReference type="InterPro" id="IPR050256">
    <property type="entry name" value="Glycosyltransferase_2"/>
</dbReference>
<proteinExistence type="predicted"/>
<accession>A0A0W8FRF0</accession>
<feature type="domain" description="Glycosyltransferase 2-like" evidence="1">
    <location>
        <begin position="12"/>
        <end position="132"/>
    </location>
</feature>
<dbReference type="Pfam" id="PF00535">
    <property type="entry name" value="Glycos_transf_2"/>
    <property type="match status" value="1"/>
</dbReference>
<organism evidence="2">
    <name type="scientific">hydrocarbon metagenome</name>
    <dbReference type="NCBI Taxonomy" id="938273"/>
    <lineage>
        <taxon>unclassified sequences</taxon>
        <taxon>metagenomes</taxon>
        <taxon>ecological metagenomes</taxon>
    </lineage>
</organism>
<gene>
    <name evidence="2" type="ORF">ASZ90_006907</name>
</gene>